<name>A0A9D4VCI9_ADICA</name>
<sequence length="556" mass="63322">MSSHVTETSIPLHEEGTKKRSCSESASNIQCIERKVADQLKLFEASNGSSENECLNLLRDHIWLRIFDRLPYPDLMRLGEALWPRHPLGRHNMLTKHDMLCFFTLKNFEEAVLGVGLSQDKKAPTSKKLPVLHAYNLALLSQEAFEEQQVLSSICGRCYSSYFLPLALDDNHFKRSMPLLRKFLVDVRLTPDLSPLGFLYVIPKLMNMMILDLMRACDAHIDHRAAGTDLANLKDLGFWRSTWCKTGTKGESILEACERAFKGYCLFFHILVKLRERGFLIRATAHLQKKLALFLSSKQGRHKNNILYLGEFVALLPLVLEEGYEWAPLCVALVEELLARSVPWVLRVAPELADVGGTYKATIKCDVQNRYKIPHTTACSKFGEEMLGLLYEAAEWTGASSSFRRYWHLDKTLIIWGVQSSWISGISWSSSGTMSQRSLPYRRKHFLVSPYRRKQSLVSPTLLVLCYKEEPCTSIPLQKRCPLFYFRGFQEVTSISSKKLYERMSSMGNGHPCMASILELLCCRTMWLVTEEKLSEDEEDLGSASSNSSYLSKSPA</sequence>
<feature type="compositionally biased region" description="Basic and acidic residues" evidence="1">
    <location>
        <begin position="12"/>
        <end position="21"/>
    </location>
</feature>
<comment type="caution">
    <text evidence="2">The sequence shown here is derived from an EMBL/GenBank/DDBJ whole genome shotgun (WGS) entry which is preliminary data.</text>
</comment>
<organism evidence="2 3">
    <name type="scientific">Adiantum capillus-veneris</name>
    <name type="common">Maidenhair fern</name>
    <dbReference type="NCBI Taxonomy" id="13818"/>
    <lineage>
        <taxon>Eukaryota</taxon>
        <taxon>Viridiplantae</taxon>
        <taxon>Streptophyta</taxon>
        <taxon>Embryophyta</taxon>
        <taxon>Tracheophyta</taxon>
        <taxon>Polypodiopsida</taxon>
        <taxon>Polypodiidae</taxon>
        <taxon>Polypodiales</taxon>
        <taxon>Pteridineae</taxon>
        <taxon>Pteridaceae</taxon>
        <taxon>Vittarioideae</taxon>
        <taxon>Adiantum</taxon>
    </lineage>
</organism>
<evidence type="ECO:0000256" key="1">
    <source>
        <dbReference type="SAM" id="MobiDB-lite"/>
    </source>
</evidence>
<dbReference type="Proteomes" id="UP000886520">
    <property type="component" value="Chromosome 3"/>
</dbReference>
<dbReference type="OrthoDB" id="109543at2759"/>
<proteinExistence type="predicted"/>
<protein>
    <submittedName>
        <fullName evidence="2">Uncharacterized protein</fullName>
    </submittedName>
</protein>
<gene>
    <name evidence="2" type="ORF">GOP47_0002924</name>
</gene>
<keyword evidence="3" id="KW-1185">Reference proteome</keyword>
<feature type="region of interest" description="Disordered" evidence="1">
    <location>
        <begin position="536"/>
        <end position="556"/>
    </location>
</feature>
<accession>A0A9D4VCI9</accession>
<feature type="region of interest" description="Disordered" evidence="1">
    <location>
        <begin position="1"/>
        <end position="21"/>
    </location>
</feature>
<dbReference type="EMBL" id="JABFUD020000002">
    <property type="protein sequence ID" value="KAI5083181.1"/>
    <property type="molecule type" value="Genomic_DNA"/>
</dbReference>
<evidence type="ECO:0000313" key="3">
    <source>
        <dbReference type="Proteomes" id="UP000886520"/>
    </source>
</evidence>
<reference evidence="2" key="1">
    <citation type="submission" date="2021-01" db="EMBL/GenBank/DDBJ databases">
        <title>Adiantum capillus-veneris genome.</title>
        <authorList>
            <person name="Fang Y."/>
            <person name="Liao Q."/>
        </authorList>
    </citation>
    <scope>NUCLEOTIDE SEQUENCE</scope>
    <source>
        <strain evidence="2">H3</strain>
        <tissue evidence="2">Leaf</tissue>
    </source>
</reference>
<dbReference type="AlphaFoldDB" id="A0A9D4VCI9"/>
<evidence type="ECO:0000313" key="2">
    <source>
        <dbReference type="EMBL" id="KAI5083181.1"/>
    </source>
</evidence>
<feature type="compositionally biased region" description="Low complexity" evidence="1">
    <location>
        <begin position="543"/>
        <end position="556"/>
    </location>
</feature>